<dbReference type="Gene3D" id="3.40.50.720">
    <property type="entry name" value="NAD(P)-binding Rossmann-like Domain"/>
    <property type="match status" value="1"/>
</dbReference>
<evidence type="ECO:0000256" key="1">
    <source>
        <dbReference type="ARBA" id="ARBA00006484"/>
    </source>
</evidence>
<name>K2K7S2_9GAMM</name>
<dbReference type="STRING" id="740709.A10D4_07565"/>
<dbReference type="PATRIC" id="fig|740709.3.peg.1538"/>
<dbReference type="PRINTS" id="PR00080">
    <property type="entry name" value="SDRFAMILY"/>
</dbReference>
<keyword evidence="3" id="KW-1185">Reference proteome</keyword>
<dbReference type="GO" id="GO:0016616">
    <property type="term" value="F:oxidoreductase activity, acting on the CH-OH group of donors, NAD or NADP as acceptor"/>
    <property type="evidence" value="ECO:0007669"/>
    <property type="project" value="TreeGrafter"/>
</dbReference>
<dbReference type="InterPro" id="IPR036291">
    <property type="entry name" value="NAD(P)-bd_dom_sf"/>
</dbReference>
<accession>K2K7S2</accession>
<dbReference type="AlphaFoldDB" id="K2K7S2"/>
<dbReference type="PANTHER" id="PTHR42760">
    <property type="entry name" value="SHORT-CHAIN DEHYDROGENASES/REDUCTASES FAMILY MEMBER"/>
    <property type="match status" value="1"/>
</dbReference>
<dbReference type="PRINTS" id="PR00081">
    <property type="entry name" value="GDHRDH"/>
</dbReference>
<comment type="caution">
    <text evidence="2">The sequence shown here is derived from an EMBL/GenBank/DDBJ whole genome shotgun (WGS) entry which is preliminary data.</text>
</comment>
<reference evidence="2 3" key="1">
    <citation type="journal article" date="2012" name="J. Bacteriol.">
        <title>Genome Sequence of Idiomarina xiamenensis Type Strain 10-D-4.</title>
        <authorList>
            <person name="Lai Q."/>
            <person name="Wang L."/>
            <person name="Wang W."/>
            <person name="Shao Z."/>
        </authorList>
    </citation>
    <scope>NUCLEOTIDE SEQUENCE [LARGE SCALE GENOMIC DNA]</scope>
    <source>
        <strain evidence="2 3">10-D-4</strain>
    </source>
</reference>
<dbReference type="EMBL" id="AMRG01000008">
    <property type="protein sequence ID" value="EKE83688.1"/>
    <property type="molecule type" value="Genomic_DNA"/>
</dbReference>
<organism evidence="2 3">
    <name type="scientific">Idiomarina xiamenensis 10-D-4</name>
    <dbReference type="NCBI Taxonomy" id="740709"/>
    <lineage>
        <taxon>Bacteria</taxon>
        <taxon>Pseudomonadati</taxon>
        <taxon>Pseudomonadota</taxon>
        <taxon>Gammaproteobacteria</taxon>
        <taxon>Alteromonadales</taxon>
        <taxon>Idiomarinaceae</taxon>
        <taxon>Idiomarina</taxon>
    </lineage>
</organism>
<proteinExistence type="inferred from homology"/>
<dbReference type="Pfam" id="PF13561">
    <property type="entry name" value="adh_short_C2"/>
    <property type="match status" value="1"/>
</dbReference>
<evidence type="ECO:0000313" key="3">
    <source>
        <dbReference type="Proteomes" id="UP000014115"/>
    </source>
</evidence>
<sequence>MEAVQEQGRQAIALPLDVGDSEGFAEFASHLKQQLNNHWPGQMLTHLVNNAGMAADAQLSECDAATLDSLYSVHLKGSILLTQQLLPLLQDGGSILNVSSGLARFSLPGYGPYAAMKGAVETVTKYWAKELGERGIRVNVLAPGAIETDFGGGRVRDNAELNKIIASQTALGRVGLPEDIGAVVSLLLSPAAHWITGQRIEASGGMFL</sequence>
<dbReference type="eggNOG" id="COG1028">
    <property type="taxonomic scope" value="Bacteria"/>
</dbReference>
<comment type="similarity">
    <text evidence="1">Belongs to the short-chain dehydrogenases/reductases (SDR) family.</text>
</comment>
<dbReference type="Proteomes" id="UP000014115">
    <property type="component" value="Unassembled WGS sequence"/>
</dbReference>
<dbReference type="GO" id="GO:0030497">
    <property type="term" value="P:fatty acid elongation"/>
    <property type="evidence" value="ECO:0007669"/>
    <property type="project" value="TreeGrafter"/>
</dbReference>
<gene>
    <name evidence="2" type="ORF">A10D4_07565</name>
</gene>
<protein>
    <submittedName>
        <fullName evidence="2">Short-chain dehydrogenase/reductase SDR</fullName>
    </submittedName>
</protein>
<dbReference type="SUPFAM" id="SSF51735">
    <property type="entry name" value="NAD(P)-binding Rossmann-fold domains"/>
    <property type="match status" value="1"/>
</dbReference>
<evidence type="ECO:0000313" key="2">
    <source>
        <dbReference type="EMBL" id="EKE83688.1"/>
    </source>
</evidence>
<dbReference type="PANTHER" id="PTHR42760:SF53">
    <property type="entry name" value="BLR4183 PROTEIN"/>
    <property type="match status" value="1"/>
</dbReference>
<dbReference type="InterPro" id="IPR002347">
    <property type="entry name" value="SDR_fam"/>
</dbReference>